<proteinExistence type="predicted"/>
<dbReference type="EMBL" id="JAHLEM010000177">
    <property type="protein sequence ID" value="MBU3865829.1"/>
    <property type="molecule type" value="Genomic_DNA"/>
</dbReference>
<comment type="caution">
    <text evidence="2">The sequence shown here is derived from an EMBL/GenBank/DDBJ whole genome shotgun (WGS) entry which is preliminary data.</text>
</comment>
<keyword evidence="1" id="KW-0812">Transmembrane</keyword>
<keyword evidence="1" id="KW-0472">Membrane</keyword>
<evidence type="ECO:0000256" key="1">
    <source>
        <dbReference type="SAM" id="Phobius"/>
    </source>
</evidence>
<reference evidence="2 3" key="1">
    <citation type="submission" date="2021-06" db="EMBL/GenBank/DDBJ databases">
        <authorList>
            <person name="Pan X."/>
        </authorList>
    </citation>
    <scope>NUCLEOTIDE SEQUENCE [LARGE SCALE GENOMIC DNA]</scope>
    <source>
        <strain evidence="2 3">4503</strain>
    </source>
</reference>
<sequence length="61" mass="6302">MERGHDGTPGSLVYAGFAAAMTVGRFGGGFFLERFGKAAVVRAGAISATRRGWSAPRGQVS</sequence>
<evidence type="ECO:0000313" key="2">
    <source>
        <dbReference type="EMBL" id="MBU3865829.1"/>
    </source>
</evidence>
<gene>
    <name evidence="2" type="ORF">KN815_17645</name>
</gene>
<dbReference type="Proteomes" id="UP000720508">
    <property type="component" value="Unassembled WGS sequence"/>
</dbReference>
<protein>
    <recommendedName>
        <fullName evidence="4">MFS transporter</fullName>
    </recommendedName>
</protein>
<evidence type="ECO:0000313" key="3">
    <source>
        <dbReference type="Proteomes" id="UP000720508"/>
    </source>
</evidence>
<feature type="transmembrane region" description="Helical" evidence="1">
    <location>
        <begin position="12"/>
        <end position="32"/>
    </location>
</feature>
<accession>A0ABS6CG32</accession>
<name>A0ABS6CG32_9ACTN</name>
<keyword evidence="3" id="KW-1185">Reference proteome</keyword>
<keyword evidence="1" id="KW-1133">Transmembrane helix</keyword>
<organism evidence="2 3">
    <name type="scientific">Streptomyces niphimycinicus</name>
    <dbReference type="NCBI Taxonomy" id="2842201"/>
    <lineage>
        <taxon>Bacteria</taxon>
        <taxon>Bacillati</taxon>
        <taxon>Actinomycetota</taxon>
        <taxon>Actinomycetes</taxon>
        <taxon>Kitasatosporales</taxon>
        <taxon>Streptomycetaceae</taxon>
        <taxon>Streptomyces</taxon>
    </lineage>
</organism>
<evidence type="ECO:0008006" key="4">
    <source>
        <dbReference type="Google" id="ProtNLM"/>
    </source>
</evidence>